<dbReference type="InterPro" id="IPR003593">
    <property type="entry name" value="AAA+_ATPase"/>
</dbReference>
<dbReference type="CDD" id="cd03260">
    <property type="entry name" value="ABC_PstB_phosphate_transporter"/>
    <property type="match status" value="1"/>
</dbReference>
<sequence>MFRFEQVSRYPLKKMDFQIEKKEKVILFGPSGSGKSTLLFLFNRLHNPTEGTIYFEGQNVKEYPFTELRKRVGLVLQEPNLFPGTVLDNIKYGPSLFGEWKEEDGELLMGYVQLPSTYLNRDVEQLSGGEKQRVSLARTLANQPEVLLLDEPTSALDYRTAEDIEEVLEQLINQHELTMIMVTHDMRQARRLGNRGLFITEGKVMEDGKLPDMLDSPASQELKEFLEE</sequence>
<evidence type="ECO:0000256" key="3">
    <source>
        <dbReference type="ARBA" id="ARBA00022840"/>
    </source>
</evidence>
<gene>
    <name evidence="5" type="ORF">ACFQMN_08270</name>
</gene>
<dbReference type="GO" id="GO:0005524">
    <property type="term" value="F:ATP binding"/>
    <property type="evidence" value="ECO:0007669"/>
    <property type="project" value="UniProtKB-KW"/>
</dbReference>
<protein>
    <submittedName>
        <fullName evidence="5">Phosphate ABC transporter ATP-binding protein</fullName>
    </submittedName>
</protein>
<dbReference type="PANTHER" id="PTHR43423">
    <property type="entry name" value="ABC TRANSPORTER I FAMILY MEMBER 17"/>
    <property type="match status" value="1"/>
</dbReference>
<evidence type="ECO:0000256" key="2">
    <source>
        <dbReference type="ARBA" id="ARBA00022741"/>
    </source>
</evidence>
<dbReference type="PROSITE" id="PS00211">
    <property type="entry name" value="ABC_TRANSPORTER_1"/>
    <property type="match status" value="1"/>
</dbReference>
<dbReference type="Proteomes" id="UP001596494">
    <property type="component" value="Unassembled WGS sequence"/>
</dbReference>
<keyword evidence="1" id="KW-0813">Transport</keyword>
<dbReference type="PANTHER" id="PTHR43423:SF1">
    <property type="entry name" value="ABC TRANSPORTER I FAMILY MEMBER 17"/>
    <property type="match status" value="1"/>
</dbReference>
<dbReference type="InterPro" id="IPR017871">
    <property type="entry name" value="ABC_transporter-like_CS"/>
</dbReference>
<dbReference type="RefSeq" id="WP_289214453.1">
    <property type="nucleotide sequence ID" value="NZ_JAPVRC010000001.1"/>
</dbReference>
<reference evidence="6" key="1">
    <citation type="journal article" date="2019" name="Int. J. Syst. Evol. Microbiol.">
        <title>The Global Catalogue of Microorganisms (GCM) 10K type strain sequencing project: providing services to taxonomists for standard genome sequencing and annotation.</title>
        <authorList>
            <consortium name="The Broad Institute Genomics Platform"/>
            <consortium name="The Broad Institute Genome Sequencing Center for Infectious Disease"/>
            <person name="Wu L."/>
            <person name="Ma J."/>
        </authorList>
    </citation>
    <scope>NUCLEOTIDE SEQUENCE [LARGE SCALE GENOMIC DNA]</scope>
    <source>
        <strain evidence="6">CCUG 73951</strain>
    </source>
</reference>
<evidence type="ECO:0000256" key="1">
    <source>
        <dbReference type="ARBA" id="ARBA00022448"/>
    </source>
</evidence>
<evidence type="ECO:0000259" key="4">
    <source>
        <dbReference type="PROSITE" id="PS50893"/>
    </source>
</evidence>
<dbReference type="InterPro" id="IPR003439">
    <property type="entry name" value="ABC_transporter-like_ATP-bd"/>
</dbReference>
<dbReference type="SMART" id="SM00382">
    <property type="entry name" value="AAA"/>
    <property type="match status" value="1"/>
</dbReference>
<dbReference type="Gene3D" id="3.40.50.300">
    <property type="entry name" value="P-loop containing nucleotide triphosphate hydrolases"/>
    <property type="match status" value="1"/>
</dbReference>
<keyword evidence="6" id="KW-1185">Reference proteome</keyword>
<keyword evidence="3 5" id="KW-0067">ATP-binding</keyword>
<keyword evidence="2" id="KW-0547">Nucleotide-binding</keyword>
<evidence type="ECO:0000313" key="5">
    <source>
        <dbReference type="EMBL" id="MFC7320876.1"/>
    </source>
</evidence>
<proteinExistence type="predicted"/>
<dbReference type="PROSITE" id="PS50893">
    <property type="entry name" value="ABC_TRANSPORTER_2"/>
    <property type="match status" value="1"/>
</dbReference>
<feature type="domain" description="ABC transporter" evidence="4">
    <location>
        <begin position="2"/>
        <end position="226"/>
    </location>
</feature>
<dbReference type="EMBL" id="JBHTBY010000006">
    <property type="protein sequence ID" value="MFC7320876.1"/>
    <property type="molecule type" value="Genomic_DNA"/>
</dbReference>
<accession>A0ABW2K277</accession>
<evidence type="ECO:0000313" key="6">
    <source>
        <dbReference type="Proteomes" id="UP001596494"/>
    </source>
</evidence>
<dbReference type="Pfam" id="PF00005">
    <property type="entry name" value="ABC_tran"/>
    <property type="match status" value="1"/>
</dbReference>
<dbReference type="InterPro" id="IPR005670">
    <property type="entry name" value="PstB-like"/>
</dbReference>
<dbReference type="SUPFAM" id="SSF52540">
    <property type="entry name" value="P-loop containing nucleoside triphosphate hydrolases"/>
    <property type="match status" value="1"/>
</dbReference>
<comment type="caution">
    <text evidence="5">The sequence shown here is derived from an EMBL/GenBank/DDBJ whole genome shotgun (WGS) entry which is preliminary data.</text>
</comment>
<name>A0ABW2K277_9BACI</name>
<organism evidence="5 6">
    <name type="scientific">Halobacillus campisalis</name>
    <dbReference type="NCBI Taxonomy" id="435909"/>
    <lineage>
        <taxon>Bacteria</taxon>
        <taxon>Bacillati</taxon>
        <taxon>Bacillota</taxon>
        <taxon>Bacilli</taxon>
        <taxon>Bacillales</taxon>
        <taxon>Bacillaceae</taxon>
        <taxon>Halobacillus</taxon>
    </lineage>
</organism>
<dbReference type="InterPro" id="IPR027417">
    <property type="entry name" value="P-loop_NTPase"/>
</dbReference>